<dbReference type="RefSeq" id="WP_062002984.1">
    <property type="nucleotide sequence ID" value="NZ_NBTY01000204.1"/>
</dbReference>
<dbReference type="InterPro" id="IPR007361">
    <property type="entry name" value="DUF427"/>
</dbReference>
<sequence length="96" mass="10734">MKRATWNGTVIASAADDEIKMVEGNLYFPPHALKLDYLKPSEKVSTCGWKGEAHYYDVVVDGQTNADAAWYYATPLDAAREIAGHVAFWRGVRIED</sequence>
<evidence type="ECO:0000259" key="1">
    <source>
        <dbReference type="Pfam" id="PF04248"/>
    </source>
</evidence>
<feature type="domain" description="DUF427" evidence="1">
    <location>
        <begin position="3"/>
        <end position="90"/>
    </location>
</feature>
<dbReference type="AlphaFoldDB" id="A0A242M4L6"/>
<dbReference type="InterPro" id="IPR038694">
    <property type="entry name" value="DUF427_sf"/>
</dbReference>
<gene>
    <name evidence="2" type="ORF">PAMC26510_36010</name>
</gene>
<dbReference type="PANTHER" id="PTHR34310">
    <property type="entry name" value="DUF427 DOMAIN PROTEIN (AFU_ORTHOLOGUE AFUA_3G02220)"/>
    <property type="match status" value="1"/>
</dbReference>
<comment type="caution">
    <text evidence="2">The sequence shown here is derived from an EMBL/GenBank/DDBJ whole genome shotgun (WGS) entry which is preliminary data.</text>
</comment>
<dbReference type="EMBL" id="NBTY01000204">
    <property type="protein sequence ID" value="OTP66139.1"/>
    <property type="molecule type" value="Genomic_DNA"/>
</dbReference>
<dbReference type="Proteomes" id="UP000194546">
    <property type="component" value="Unassembled WGS sequence"/>
</dbReference>
<dbReference type="PANTHER" id="PTHR34310:SF5">
    <property type="entry name" value="DUF427 DOMAIN PROTEIN (AFU_ORTHOLOGUE AFUA_3G02220)"/>
    <property type="match status" value="1"/>
</dbReference>
<protein>
    <recommendedName>
        <fullName evidence="1">DUF427 domain-containing protein</fullName>
    </recommendedName>
</protein>
<organism evidence="2 3">
    <name type="scientific">Caballeronia sordidicola</name>
    <name type="common">Burkholderia sordidicola</name>
    <dbReference type="NCBI Taxonomy" id="196367"/>
    <lineage>
        <taxon>Bacteria</taxon>
        <taxon>Pseudomonadati</taxon>
        <taxon>Pseudomonadota</taxon>
        <taxon>Betaproteobacteria</taxon>
        <taxon>Burkholderiales</taxon>
        <taxon>Burkholderiaceae</taxon>
        <taxon>Caballeronia</taxon>
    </lineage>
</organism>
<accession>A0A242M4L6</accession>
<name>A0A242M4L6_CABSO</name>
<reference evidence="2 3" key="1">
    <citation type="submission" date="2017-03" db="EMBL/GenBank/DDBJ databases">
        <title>Genome analysis of strain PAMC 26510.</title>
        <authorList>
            <person name="Oh H.-M."/>
            <person name="Yang J.-A."/>
        </authorList>
    </citation>
    <scope>NUCLEOTIDE SEQUENCE [LARGE SCALE GENOMIC DNA]</scope>
    <source>
        <strain evidence="2 3">PAMC 26510</strain>
    </source>
</reference>
<proteinExistence type="predicted"/>
<dbReference type="Gene3D" id="2.170.150.40">
    <property type="entry name" value="Domain of unknown function (DUF427)"/>
    <property type="match status" value="1"/>
</dbReference>
<evidence type="ECO:0000313" key="3">
    <source>
        <dbReference type="Proteomes" id="UP000194546"/>
    </source>
</evidence>
<dbReference type="Pfam" id="PF04248">
    <property type="entry name" value="NTP_transf_9"/>
    <property type="match status" value="1"/>
</dbReference>
<evidence type="ECO:0000313" key="2">
    <source>
        <dbReference type="EMBL" id="OTP66139.1"/>
    </source>
</evidence>